<dbReference type="PATRIC" id="fig|999415.3.peg.607"/>
<dbReference type="PANTHER" id="PTHR10434:SF64">
    <property type="entry name" value="1-ACYL-SN-GLYCEROL-3-PHOSPHATE ACYLTRANSFERASE-RELATED"/>
    <property type="match status" value="1"/>
</dbReference>
<dbReference type="RefSeq" id="WP_004801903.1">
    <property type="nucleotide sequence ID" value="NZ_KB446647.1"/>
</dbReference>
<comment type="pathway">
    <text evidence="1">Lipid metabolism.</text>
</comment>
<dbReference type="BioCyc" id="ECAT999415-HMP:GTTI-630-MONOMER"/>
<organism evidence="7 8">
    <name type="scientific">Eggerthia catenaformis OT 569 = DSM 20559</name>
    <dbReference type="NCBI Taxonomy" id="999415"/>
    <lineage>
        <taxon>Bacteria</taxon>
        <taxon>Bacillati</taxon>
        <taxon>Bacillota</taxon>
        <taxon>Erysipelotrichia</taxon>
        <taxon>Erysipelotrichales</taxon>
        <taxon>Coprobacillaceae</taxon>
        <taxon>Eggerthia</taxon>
    </lineage>
</organism>
<dbReference type="GO" id="GO:0006654">
    <property type="term" value="P:phosphatidic acid biosynthetic process"/>
    <property type="evidence" value="ECO:0007669"/>
    <property type="project" value="TreeGrafter"/>
</dbReference>
<evidence type="ECO:0000256" key="4">
    <source>
        <dbReference type="ARBA" id="ARBA00023098"/>
    </source>
</evidence>
<dbReference type="STRING" id="999415.HMPREF9943_00609"/>
<keyword evidence="3 7" id="KW-0808">Transferase</keyword>
<evidence type="ECO:0000256" key="1">
    <source>
        <dbReference type="ARBA" id="ARBA00005189"/>
    </source>
</evidence>
<dbReference type="OrthoDB" id="9803035at2"/>
<dbReference type="SMART" id="SM00563">
    <property type="entry name" value="PlsC"/>
    <property type="match status" value="1"/>
</dbReference>
<dbReference type="SUPFAM" id="SSF69593">
    <property type="entry name" value="Glycerol-3-phosphate (1)-acyltransferase"/>
    <property type="match status" value="1"/>
</dbReference>
<evidence type="ECO:0000256" key="5">
    <source>
        <dbReference type="ARBA" id="ARBA00023315"/>
    </source>
</evidence>
<accession>M2Q483</accession>
<evidence type="ECO:0000259" key="6">
    <source>
        <dbReference type="SMART" id="SM00563"/>
    </source>
</evidence>
<proteinExistence type="predicted"/>
<keyword evidence="8" id="KW-1185">Reference proteome</keyword>
<sequence length="237" mass="27983">MLRIIYLIFRILLRIPFTIFQIKRRKKHPEKYTEEENILWLRDFLRYITKRARVDLTINGIENLPKEAFVITPNHQGMFDIPVLFDAIDRPFKIVFKKELSNVIFLRDVVSFCNFPAIDRRNLRQSMKVIHQMTAEIKKGMSYAIFAEGTRSRKKNELLDFKGGSFKSAMDAKAPIVPSAMIDCYKVLDQNSIRKVKCQFHILKPIYYDEYKNMTSTELASVVHDRIARCIRQNTNK</sequence>
<dbReference type="EMBL" id="AGEJ01000011">
    <property type="protein sequence ID" value="EMD17046.1"/>
    <property type="molecule type" value="Genomic_DNA"/>
</dbReference>
<dbReference type="GO" id="GO:0003841">
    <property type="term" value="F:1-acylglycerol-3-phosphate O-acyltransferase activity"/>
    <property type="evidence" value="ECO:0007669"/>
    <property type="project" value="TreeGrafter"/>
</dbReference>
<evidence type="ECO:0000313" key="8">
    <source>
        <dbReference type="Proteomes" id="UP000011758"/>
    </source>
</evidence>
<keyword evidence="4" id="KW-0443">Lipid metabolism</keyword>
<reference evidence="7 8" key="1">
    <citation type="submission" date="2013-02" db="EMBL/GenBank/DDBJ databases">
        <title>The Genome Sequence of Lactobacillus catenaformis F0143.</title>
        <authorList>
            <consortium name="The Broad Institute Genome Sequencing Platform"/>
            <person name="Earl A."/>
            <person name="Ward D."/>
            <person name="Feldgarden M."/>
            <person name="Gevers D."/>
            <person name="Izard J."/>
            <person name="Blanton J.M."/>
            <person name="Mathney J."/>
            <person name="Dewhirst F.E."/>
            <person name="Young S.K."/>
            <person name="Zeng Q."/>
            <person name="Gargeya S."/>
            <person name="Fitzgerald M."/>
            <person name="Haas B."/>
            <person name="Abouelleil A."/>
            <person name="Alvarado L."/>
            <person name="Arachchi H.M."/>
            <person name="Berlin A."/>
            <person name="Chapman S.B."/>
            <person name="Gearin G."/>
            <person name="Goldberg J."/>
            <person name="Griggs A."/>
            <person name="Gujja S."/>
            <person name="Hansen M."/>
            <person name="Heiman D."/>
            <person name="Howarth C."/>
            <person name="Larimer J."/>
            <person name="Lui A."/>
            <person name="MacDonald P.J.P."/>
            <person name="McCowen C."/>
            <person name="Montmayeur A."/>
            <person name="Murphy C."/>
            <person name="Neiman D."/>
            <person name="Pearson M."/>
            <person name="Priest M."/>
            <person name="Roberts A."/>
            <person name="Saif S."/>
            <person name="Shea T."/>
            <person name="Sisk P."/>
            <person name="Stolte C."/>
            <person name="Sykes S."/>
            <person name="Wortman J."/>
            <person name="Nusbaum C."/>
            <person name="Birren B."/>
        </authorList>
    </citation>
    <scope>NUCLEOTIDE SEQUENCE [LARGE SCALE GENOMIC DNA]</scope>
    <source>
        <strain evidence="7 8">OT 569</strain>
    </source>
</reference>
<name>M2Q483_9FIRM</name>
<dbReference type="Proteomes" id="UP000011758">
    <property type="component" value="Unassembled WGS sequence"/>
</dbReference>
<dbReference type="CDD" id="cd07989">
    <property type="entry name" value="LPLAT_AGPAT-like"/>
    <property type="match status" value="1"/>
</dbReference>
<keyword evidence="2" id="KW-0444">Lipid biosynthesis</keyword>
<dbReference type="eggNOG" id="COG0204">
    <property type="taxonomic scope" value="Bacteria"/>
</dbReference>
<keyword evidence="5 7" id="KW-0012">Acyltransferase</keyword>
<feature type="domain" description="Phospholipid/glycerol acyltransferase" evidence="6">
    <location>
        <begin position="69"/>
        <end position="184"/>
    </location>
</feature>
<evidence type="ECO:0000313" key="7">
    <source>
        <dbReference type="EMBL" id="EMD17046.1"/>
    </source>
</evidence>
<gene>
    <name evidence="7" type="ORF">HMPREF9943_00609</name>
</gene>
<dbReference type="InterPro" id="IPR002123">
    <property type="entry name" value="Plipid/glycerol_acylTrfase"/>
</dbReference>
<dbReference type="PANTHER" id="PTHR10434">
    <property type="entry name" value="1-ACYL-SN-GLYCEROL-3-PHOSPHATE ACYLTRANSFERASE"/>
    <property type="match status" value="1"/>
</dbReference>
<dbReference type="Pfam" id="PF01553">
    <property type="entry name" value="Acyltransferase"/>
    <property type="match status" value="1"/>
</dbReference>
<evidence type="ECO:0000256" key="2">
    <source>
        <dbReference type="ARBA" id="ARBA00022516"/>
    </source>
</evidence>
<comment type="caution">
    <text evidence="7">The sequence shown here is derived from an EMBL/GenBank/DDBJ whole genome shotgun (WGS) entry which is preliminary data.</text>
</comment>
<protein>
    <submittedName>
        <fullName evidence="7">1-acylglycerol-3-phosphate O-acyltransferase</fullName>
    </submittedName>
</protein>
<dbReference type="AlphaFoldDB" id="M2Q483"/>
<evidence type="ECO:0000256" key="3">
    <source>
        <dbReference type="ARBA" id="ARBA00022679"/>
    </source>
</evidence>